<evidence type="ECO:0000256" key="1">
    <source>
        <dbReference type="PROSITE-ProRule" id="PRU00169"/>
    </source>
</evidence>
<evidence type="ECO:0000313" key="3">
    <source>
        <dbReference type="EMBL" id="KAB7885154.1"/>
    </source>
</evidence>
<dbReference type="RefSeq" id="WP_152192013.1">
    <property type="nucleotide sequence ID" value="NZ_WFKI01000057.1"/>
</dbReference>
<dbReference type="Proteomes" id="UP000461010">
    <property type="component" value="Unassembled WGS sequence"/>
</dbReference>
<protein>
    <submittedName>
        <fullName evidence="3">Response regulator</fullName>
    </submittedName>
</protein>
<dbReference type="Gene3D" id="3.40.50.2300">
    <property type="match status" value="1"/>
</dbReference>
<feature type="modified residue" description="4-aspartylphosphate" evidence="1">
    <location>
        <position position="61"/>
    </location>
</feature>
<dbReference type="InterPro" id="IPR011006">
    <property type="entry name" value="CheY-like_superfamily"/>
</dbReference>
<accession>A0A6L4WRN8</accession>
<comment type="caution">
    <text evidence="3">The sequence shown here is derived from an EMBL/GenBank/DDBJ whole genome shotgun (WGS) entry which is preliminary data.</text>
</comment>
<evidence type="ECO:0000313" key="4">
    <source>
        <dbReference type="EMBL" id="KAB7887630.1"/>
    </source>
</evidence>
<organism evidence="3 6">
    <name type="scientific">Poseidonibacter ostreae</name>
    <dbReference type="NCBI Taxonomy" id="2654171"/>
    <lineage>
        <taxon>Bacteria</taxon>
        <taxon>Pseudomonadati</taxon>
        <taxon>Campylobacterota</taxon>
        <taxon>Epsilonproteobacteria</taxon>
        <taxon>Campylobacterales</taxon>
        <taxon>Arcobacteraceae</taxon>
        <taxon>Poseidonibacter</taxon>
    </lineage>
</organism>
<dbReference type="InterPro" id="IPR001789">
    <property type="entry name" value="Sig_transdc_resp-reg_receiver"/>
</dbReference>
<dbReference type="Proteomes" id="UP000472839">
    <property type="component" value="Unassembled WGS sequence"/>
</dbReference>
<keyword evidence="5" id="KW-1185">Reference proteome</keyword>
<proteinExistence type="predicted"/>
<dbReference type="PROSITE" id="PS50110">
    <property type="entry name" value="RESPONSE_REGULATORY"/>
    <property type="match status" value="1"/>
</dbReference>
<dbReference type="InterPro" id="IPR052048">
    <property type="entry name" value="ST_Response_Regulator"/>
</dbReference>
<sequence length="127" mass="14612">MLNNLSVLENLNTLYVEDDKITKDIVSELLQNFFPNLISVSNGECAYNIYKKEKIDLIITDLEMPKLGGLDLISKIRTENYHLPIIVFTAYTDKKHLMPCANFNIQGYLEKPITSQKLKTIFENILT</sequence>
<evidence type="ECO:0000313" key="6">
    <source>
        <dbReference type="Proteomes" id="UP000472839"/>
    </source>
</evidence>
<name>A0A6L4WRN8_9BACT</name>
<evidence type="ECO:0000259" key="2">
    <source>
        <dbReference type="PROSITE" id="PS50110"/>
    </source>
</evidence>
<keyword evidence="1" id="KW-0597">Phosphoprotein</keyword>
<evidence type="ECO:0000313" key="5">
    <source>
        <dbReference type="Proteomes" id="UP000461010"/>
    </source>
</evidence>
<dbReference type="EMBL" id="WFKJ01000060">
    <property type="protein sequence ID" value="KAB7887630.1"/>
    <property type="molecule type" value="Genomic_DNA"/>
</dbReference>
<dbReference type="EMBL" id="WFKK01000064">
    <property type="protein sequence ID" value="KAB7885154.1"/>
    <property type="molecule type" value="Genomic_DNA"/>
</dbReference>
<dbReference type="PANTHER" id="PTHR43228">
    <property type="entry name" value="TWO-COMPONENT RESPONSE REGULATOR"/>
    <property type="match status" value="1"/>
</dbReference>
<dbReference type="Pfam" id="PF00072">
    <property type="entry name" value="Response_reg"/>
    <property type="match status" value="1"/>
</dbReference>
<dbReference type="AlphaFoldDB" id="A0A6L4WRN8"/>
<dbReference type="SUPFAM" id="SSF52172">
    <property type="entry name" value="CheY-like"/>
    <property type="match status" value="1"/>
</dbReference>
<reference evidence="5 6" key="1">
    <citation type="submission" date="2019-10" db="EMBL/GenBank/DDBJ databases">
        <title>Poseidonibacter ostreae sp. nov., isolated from the gut of the Ostrea denselamellosa.</title>
        <authorList>
            <person name="Choi A."/>
        </authorList>
    </citation>
    <scope>NUCLEOTIDE SEQUENCE [LARGE SCALE GENOMIC DNA]</scope>
    <source>
        <strain evidence="3 6">SJOD-M-33</strain>
        <strain evidence="4 5">SJOD-M-5</strain>
    </source>
</reference>
<dbReference type="SMART" id="SM00448">
    <property type="entry name" value="REC"/>
    <property type="match status" value="1"/>
</dbReference>
<dbReference type="PANTHER" id="PTHR43228:SF1">
    <property type="entry name" value="TWO-COMPONENT RESPONSE REGULATOR ARR22"/>
    <property type="match status" value="1"/>
</dbReference>
<gene>
    <name evidence="4" type="ORF">GBG18_13865</name>
    <name evidence="3" type="ORF">GBG19_14740</name>
</gene>
<dbReference type="GO" id="GO:0000160">
    <property type="term" value="P:phosphorelay signal transduction system"/>
    <property type="evidence" value="ECO:0007669"/>
    <property type="project" value="InterPro"/>
</dbReference>
<feature type="domain" description="Response regulatory" evidence="2">
    <location>
        <begin position="12"/>
        <end position="126"/>
    </location>
</feature>
<dbReference type="CDD" id="cd00156">
    <property type="entry name" value="REC"/>
    <property type="match status" value="1"/>
</dbReference>